<accession>A0A1F6EJG3</accession>
<dbReference type="Proteomes" id="UP000178427">
    <property type="component" value="Unassembled WGS sequence"/>
</dbReference>
<keyword evidence="1" id="KW-0812">Transmembrane</keyword>
<dbReference type="AlphaFoldDB" id="A0A1F6EJG3"/>
<proteinExistence type="predicted"/>
<keyword evidence="1" id="KW-0472">Membrane</keyword>
<evidence type="ECO:0000313" key="2">
    <source>
        <dbReference type="EMBL" id="OGG73789.1"/>
    </source>
</evidence>
<reference evidence="2 3" key="1">
    <citation type="journal article" date="2016" name="Nat. Commun.">
        <title>Thousands of microbial genomes shed light on interconnected biogeochemical processes in an aquifer system.</title>
        <authorList>
            <person name="Anantharaman K."/>
            <person name="Brown C.T."/>
            <person name="Hug L.A."/>
            <person name="Sharon I."/>
            <person name="Castelle C.J."/>
            <person name="Probst A.J."/>
            <person name="Thomas B.C."/>
            <person name="Singh A."/>
            <person name="Wilkins M.J."/>
            <person name="Karaoz U."/>
            <person name="Brodie E.L."/>
            <person name="Williams K.H."/>
            <person name="Hubbard S.S."/>
            <person name="Banfield J.F."/>
        </authorList>
    </citation>
    <scope>NUCLEOTIDE SEQUENCE [LARGE SCALE GENOMIC DNA]</scope>
</reference>
<name>A0A1F6EJG3_9BACT</name>
<comment type="caution">
    <text evidence="2">The sequence shown here is derived from an EMBL/GenBank/DDBJ whole genome shotgun (WGS) entry which is preliminary data.</text>
</comment>
<protein>
    <submittedName>
        <fullName evidence="2">Uncharacterized protein</fullName>
    </submittedName>
</protein>
<keyword evidence="1" id="KW-1133">Transmembrane helix</keyword>
<organism evidence="2 3">
    <name type="scientific">Candidatus Kaiserbacteria bacterium RIFCSPLOWO2_01_FULL_54_20</name>
    <dbReference type="NCBI Taxonomy" id="1798513"/>
    <lineage>
        <taxon>Bacteria</taxon>
        <taxon>Candidatus Kaiseribacteriota</taxon>
    </lineage>
</organism>
<evidence type="ECO:0000256" key="1">
    <source>
        <dbReference type="SAM" id="Phobius"/>
    </source>
</evidence>
<gene>
    <name evidence="2" type="ORF">A3A40_00810</name>
</gene>
<evidence type="ECO:0000313" key="3">
    <source>
        <dbReference type="Proteomes" id="UP000178427"/>
    </source>
</evidence>
<dbReference type="STRING" id="1798513.A3A40_00810"/>
<dbReference type="EMBL" id="MFMA01000035">
    <property type="protein sequence ID" value="OGG73789.1"/>
    <property type="molecule type" value="Genomic_DNA"/>
</dbReference>
<sequence>MKKSQIFSLDFVFSMVVLVLILSILGSTWLNLQNSLAQQENRRRAVENSAAATDFLVSSQGFPEDWQNSANLSLSSVSNIGLKGTKGVSLAKLLALANVSTDYYALKDKMGLAKYHFRLVVSENFSNSSVMLSGIARQPVAYFASDSRVFFNALTVSGEVWDYYWGQGVLGAPNWGSSRNQYSGVKDAAFNQMLASQDSYNTIVVESPEFPYADANATLLKQFLEKGGTVVYLAGNGESELLVQNLGLNFRKSGLSVDGVVQKKGFFLQNSSVGANVSSGGRWVAFSPNGLAPEIFVSNSTNSSEALAVSWNYGLGKVYFISDFQADFNGIPGENVFNVVGWKLEYGVAPYANASFVFPQTRFSFVEGDRRIPAAITLVLWND</sequence>
<feature type="transmembrane region" description="Helical" evidence="1">
    <location>
        <begin position="12"/>
        <end position="32"/>
    </location>
</feature>